<evidence type="ECO:0000313" key="3">
    <source>
        <dbReference type="Proteomes" id="UP001374579"/>
    </source>
</evidence>
<gene>
    <name evidence="2" type="ORF">V1264_014711</name>
</gene>
<sequence>MAQERPELPDGYLGEQPKFSDLQLECISHKNPEFELSQDNEVEIKFRAPKSIKTTSNLIQIKPRRRLSIRFGPVSTIDEVIQVRTEKEFPEYVFTQTQGDVVSFVISFPEHGWYKFQIFALGVDDESKSLPNVFNYLIDVKRALKAVYPFPKQYAPWRNGCYLYSPLILNSSSRLHTVNFKTLIPNAKAVAVVAAGEWSQLKKTTGDIWEGTASLDQHRNKNVKVTLNASFGDDDTKFATLLEYIV</sequence>
<dbReference type="InterPro" id="IPR056564">
    <property type="entry name" value="Ig-like_KY"/>
</dbReference>
<dbReference type="PANTHER" id="PTHR47020:SF1">
    <property type="entry name" value="HILLARIN"/>
    <property type="match status" value="1"/>
</dbReference>
<comment type="caution">
    <text evidence="2">The sequence shown here is derived from an EMBL/GenBank/DDBJ whole genome shotgun (WGS) entry which is preliminary data.</text>
</comment>
<keyword evidence="3" id="KW-1185">Reference proteome</keyword>
<reference evidence="2 3" key="1">
    <citation type="submission" date="2024-02" db="EMBL/GenBank/DDBJ databases">
        <title>Chromosome-scale genome assembly of the rough periwinkle Littorina saxatilis.</title>
        <authorList>
            <person name="De Jode A."/>
            <person name="Faria R."/>
            <person name="Formenti G."/>
            <person name="Sims Y."/>
            <person name="Smith T.P."/>
            <person name="Tracey A."/>
            <person name="Wood J.M.D."/>
            <person name="Zagrodzka Z.B."/>
            <person name="Johannesson K."/>
            <person name="Butlin R.K."/>
            <person name="Leder E.H."/>
        </authorList>
    </citation>
    <scope>NUCLEOTIDE SEQUENCE [LARGE SCALE GENOMIC DNA]</scope>
    <source>
        <strain evidence="2">Snail1</strain>
        <tissue evidence="2">Muscle</tissue>
    </source>
</reference>
<accession>A0AAN9GK18</accession>
<dbReference type="EMBL" id="JBAMIC010000003">
    <property type="protein sequence ID" value="KAK7110914.1"/>
    <property type="molecule type" value="Genomic_DNA"/>
</dbReference>
<organism evidence="2 3">
    <name type="scientific">Littorina saxatilis</name>
    <dbReference type="NCBI Taxonomy" id="31220"/>
    <lineage>
        <taxon>Eukaryota</taxon>
        <taxon>Metazoa</taxon>
        <taxon>Spiralia</taxon>
        <taxon>Lophotrochozoa</taxon>
        <taxon>Mollusca</taxon>
        <taxon>Gastropoda</taxon>
        <taxon>Caenogastropoda</taxon>
        <taxon>Littorinimorpha</taxon>
        <taxon>Littorinoidea</taxon>
        <taxon>Littorinidae</taxon>
        <taxon>Littorina</taxon>
    </lineage>
</organism>
<dbReference type="Proteomes" id="UP001374579">
    <property type="component" value="Unassembled WGS sequence"/>
</dbReference>
<proteinExistence type="predicted"/>
<dbReference type="InterPro" id="IPR053041">
    <property type="entry name" value="Transglut-like_Superfamily_Mod"/>
</dbReference>
<feature type="domain" description="KY-like immunoglobulin-like" evidence="1">
    <location>
        <begin position="16"/>
        <end position="151"/>
    </location>
</feature>
<name>A0AAN9GK18_9CAEN</name>
<evidence type="ECO:0000259" key="1">
    <source>
        <dbReference type="Pfam" id="PF23265"/>
    </source>
</evidence>
<evidence type="ECO:0000313" key="2">
    <source>
        <dbReference type="EMBL" id="KAK7110914.1"/>
    </source>
</evidence>
<dbReference type="Pfam" id="PF23265">
    <property type="entry name" value="Ig-like_KY"/>
    <property type="match status" value="1"/>
</dbReference>
<dbReference type="AlphaFoldDB" id="A0AAN9GK18"/>
<protein>
    <recommendedName>
        <fullName evidence="1">KY-like immunoglobulin-like domain-containing protein</fullName>
    </recommendedName>
</protein>
<dbReference type="PANTHER" id="PTHR47020">
    <property type="entry name" value="HILLARIN"/>
    <property type="match status" value="1"/>
</dbReference>